<dbReference type="Proteomes" id="UP000814128">
    <property type="component" value="Unassembled WGS sequence"/>
</dbReference>
<reference evidence="1" key="2">
    <citation type="journal article" date="2022" name="New Phytol.">
        <title>Evolutionary transition to the ectomycorrhizal habit in the genomes of a hyperdiverse lineage of mushroom-forming fungi.</title>
        <authorList>
            <person name="Looney B."/>
            <person name="Miyauchi S."/>
            <person name="Morin E."/>
            <person name="Drula E."/>
            <person name="Courty P.E."/>
            <person name="Kohler A."/>
            <person name="Kuo A."/>
            <person name="LaButti K."/>
            <person name="Pangilinan J."/>
            <person name="Lipzen A."/>
            <person name="Riley R."/>
            <person name="Andreopoulos W."/>
            <person name="He G."/>
            <person name="Johnson J."/>
            <person name="Nolan M."/>
            <person name="Tritt A."/>
            <person name="Barry K.W."/>
            <person name="Grigoriev I.V."/>
            <person name="Nagy L.G."/>
            <person name="Hibbett D."/>
            <person name="Henrissat B."/>
            <person name="Matheny P.B."/>
            <person name="Labbe J."/>
            <person name="Martin F.M."/>
        </authorList>
    </citation>
    <scope>NUCLEOTIDE SEQUENCE</scope>
    <source>
        <strain evidence="1">EC-137</strain>
    </source>
</reference>
<protein>
    <submittedName>
        <fullName evidence="1">Uncharacterized protein</fullName>
    </submittedName>
</protein>
<comment type="caution">
    <text evidence="1">The sequence shown here is derived from an EMBL/GenBank/DDBJ whole genome shotgun (WGS) entry which is preliminary data.</text>
</comment>
<gene>
    <name evidence="1" type="ORF">K488DRAFT_84102</name>
</gene>
<keyword evidence="2" id="KW-1185">Reference proteome</keyword>
<organism evidence="1 2">
    <name type="scientific">Vararia minispora EC-137</name>
    <dbReference type="NCBI Taxonomy" id="1314806"/>
    <lineage>
        <taxon>Eukaryota</taxon>
        <taxon>Fungi</taxon>
        <taxon>Dikarya</taxon>
        <taxon>Basidiomycota</taxon>
        <taxon>Agaricomycotina</taxon>
        <taxon>Agaricomycetes</taxon>
        <taxon>Russulales</taxon>
        <taxon>Lachnocladiaceae</taxon>
        <taxon>Vararia</taxon>
    </lineage>
</organism>
<dbReference type="EMBL" id="MU273502">
    <property type="protein sequence ID" value="KAI0034374.1"/>
    <property type="molecule type" value="Genomic_DNA"/>
</dbReference>
<accession>A0ACB8QR67</accession>
<reference evidence="1" key="1">
    <citation type="submission" date="2021-02" db="EMBL/GenBank/DDBJ databases">
        <authorList>
            <consortium name="DOE Joint Genome Institute"/>
            <person name="Ahrendt S."/>
            <person name="Looney B.P."/>
            <person name="Miyauchi S."/>
            <person name="Morin E."/>
            <person name="Drula E."/>
            <person name="Courty P.E."/>
            <person name="Chicoki N."/>
            <person name="Fauchery L."/>
            <person name="Kohler A."/>
            <person name="Kuo A."/>
            <person name="Labutti K."/>
            <person name="Pangilinan J."/>
            <person name="Lipzen A."/>
            <person name="Riley R."/>
            <person name="Andreopoulos W."/>
            <person name="He G."/>
            <person name="Johnson J."/>
            <person name="Barry K.W."/>
            <person name="Grigoriev I.V."/>
            <person name="Nagy L."/>
            <person name="Hibbett D."/>
            <person name="Henrissat B."/>
            <person name="Matheny P.B."/>
            <person name="Labbe J."/>
            <person name="Martin F."/>
        </authorList>
    </citation>
    <scope>NUCLEOTIDE SEQUENCE</scope>
    <source>
        <strain evidence="1">EC-137</strain>
    </source>
</reference>
<name>A0ACB8QR67_9AGAM</name>
<sequence>MPSRKPPSNGPASASPSASTAYIRSHRSNDSVVGSQTSSTLVHHPMPGFHQAQPAGGGLSHQQKIIQVLVNRLWTKLPSNSGSSLTQVETDHTVEETIQCLVELSRDSLDTSDPNGLRTVDVLQSQLFILKVLSVCMAARWHRAVEDTAARNGAGFSSDSPTPTPNLRSAKSSSSARQPSSEHLSTPPGWAEPPPLDDACARYLLVVMVSFLRQTAPPDGRLMSSANLSFEATFHDFESIEVDDGPQVAAIANLLEEEGAAGAPAVNGSANGYSIGHSNGHVSTKPNGSTHGSGGGPESSGGRSANGARARMHQGGTPLVSFTSSGMVSPAGETMTAPIPQLNHKFERTHKALSRSHFSLNALILKFAGRIVYHLSASNWSVVLQKIRQKIRQLAGNVDSENMDVIDLYLMRHSALDRVRLQQILQEMASLLVNMSLLAKVAVAVPLRTAIWNWIDLFPSEFHDALRAHRRLEGAPERVFDGLWDPQAMDLASARALWPTLAVLSIISPERTVPDYYQLDARSGAIKGTAARFMHQLQKSAHSSSKARDVAIICLLDICRGAARVRLAERDDVPVKQLASDIVHDIRTILVKYENQRPFWESQDEIDVAMFADALVAVFRFAPAKESLPLFATCFEPERSDAVKLVAVKACITLAVEAKSIDGQPDLTELAELVAPRARNIFKYGAVRRNEIDNNGNLRRAALRPKAKKFTAEAVSDRELLAIAVMHSWKAAIAFLFTGLSAEEAREWVPMCLQVWEQQTDTSIQYSIAMAFNQVALHVHALMPGDYLWDSAIEWKLLISPAATRTAANGLLNSRMEPDKQRMWAEIGHSYAMVYIEPSETDTVLHLIQTSEMRVPALALLELSMAVALSSADPHVSRLAAHSLRVLAIGERGPRAPRNAFLSEDDRGRRYPIYEQIGDPKVRVTGRLAWQKRVRRLYSTLATPHPYFVAVWEECYYRWCALTELVIRAPMDGVENDESGRSTGDRSWTIDEQKHQWQNLTLFLAACGGACLEETHDPYALQEIIPAELPPDAMRVLKDPRELITFFIQYLIDMLLTDSVMARETAKEALGSELSYRLHGKLLKHLDERDITRGENFEWNDQFAFIAVLKLLSENTQSKDELLTVDVTPTLYALAGFINRFSGSEAQRVRIKFCVLCDSLFARPDMLSMRKDGNLRQNVLDILIDWVQNPQANGEEEEEVRIQTEVNLASLRAAVHFLDRLELRSLDGNSGGDEAGHVASRLFIRYANSIMRPLDFFRPPAQDDASEHSLNSQRGRGSEMVLEVRELVVKGLAWLISTNTESGVKHSLAFAYDQDVTKKVIFAKVFARVMGQGTKLDAPGASPPVAARSRLSEMIKGPDITIALAICETCPSSEVDVIIPVLLNIFDTRQSLMQLMKALIDREMARTENEAELFRGNSTCTRLLSAFARIHGYTYLRSLILPLIKTMESAPAGQSYVLDPAKVTKEEREQNQKNVEVVATSFLQIITASVHALPSMFRELCQHIGKAVNNYWPEAKFAALGAFIFLRFISPAVVSPDTVDVELPKENGLMIKKGLMIVAKIIQNLANNIFFGKEAHMASLNPFLKDNIVNVTRFLSEVNKYTQTSDAQDDDEWFGTAFDDTDTIVLHRFFDKHADKVGKELLSVAKPSAEGDASAINGKRAWDAICAALVELGQPIEIPRHSTLATSHHSDYLDLMQRYHRRSTATVQDLFVETYTSKASQPSLDQSAIFILFVSKMDVETLDIDLLLYHIFKTLASPDYADRNFSIIFDWTSFSSTSQIPMQWLKYCIEMIPSDVRERFAHSYVLNVNGAGHQYLRRVYNVTAGLRLSHRFKACSSIEELLQHVPATCVGPLVYAKGLEEEPVEQFSHIIMRQHHNLRTPVTLEVGTTHLRVVSDKAQPISPSTACKPIEIIPFAEISDVYNVSSAHDPSEFIVRKNRQATTLYFSTPQRDQIVKAIRAAKGRLRSTTLPGTERFSRFSNVSAALLHIALQNLGGENNELRSSSYELLSSVIASFDLESNPTLSSKGVWQGCSTAIIPSLSDKIATAVPQLTLDFISEVCGTIDKADNGLRLHCISYMSPWIKNLPHFVDPTSACYDPSGAKLRDCVRSLIELTLADQSLIMITQKTIWTEISKLDTSVLNVILDELMRAAIDGGVSSQRCETICQVMLPLSSINVRGQILSKMRKALGKTSVKPTRNLADNTHWNEIASLSRLALVAGQQGRHTIIPQFYLPELLHLVTLIAATGETLVRSTIWALVMDALQSLWVARSADPIAGPEIQQLHEEASSDETLKFFGLARAPYSGDLVAYTPKDEKGVLDDQEGLVKFLMRVMEAAAQTKGLLNVWRARWMSLVTATAFQVSPAVQARAFIVLGELATSDVDDDFFYQMLVALKTALSQFSDSDTIPVVSMLRCIRNIVPALLPGSRYLPQVFWFAVALLQSSHIALYLESAHLLRVTIETLNVQGLLGEQGVAASLLEYRAPIEDIAIQLDQLLGLSFDVNFSFSLAAIIFKGMRLGFLRPTAVDALRTLLRVSARATPEANIQNEGPGAAILPDALGFFLALLPASTDGSSYRRLLLDANADADWIMENGFEVAEDRRVPRVPLGLLGIVDNDMALLVISFLRTMIMSTPGDDAETEILFCLLSDVAMAYPEVLALTYDGLQDKIKDTFGSSSNAAVLNAASYIFHVALQDPKQSFGQSTSTLSTVDETSTVNGLGKGHLSALEELRMNGLATPASFGTPSQKPHAATKVINWISELVVRMIE</sequence>
<evidence type="ECO:0000313" key="2">
    <source>
        <dbReference type="Proteomes" id="UP000814128"/>
    </source>
</evidence>
<evidence type="ECO:0000313" key="1">
    <source>
        <dbReference type="EMBL" id="KAI0034374.1"/>
    </source>
</evidence>
<proteinExistence type="predicted"/>